<reference evidence="4" key="1">
    <citation type="submission" date="2020-01" db="EMBL/GenBank/DDBJ databases">
        <title>Genome Sequencing of Three Apophysomyces-Like Fungal Strains Confirms a Novel Fungal Genus in the Mucoromycota with divergent Burkholderia-like Endosymbiotic Bacteria.</title>
        <authorList>
            <person name="Stajich J.E."/>
            <person name="Macias A.M."/>
            <person name="Carter-House D."/>
            <person name="Lovett B."/>
            <person name="Kasson L.R."/>
            <person name="Berry K."/>
            <person name="Grigoriev I."/>
            <person name="Chang Y."/>
            <person name="Spatafora J."/>
            <person name="Kasson M.T."/>
        </authorList>
    </citation>
    <scope>NUCLEOTIDE SEQUENCE</scope>
    <source>
        <strain evidence="4">NRRL A-21654</strain>
    </source>
</reference>
<name>A0A8H7ETI4_9FUNG</name>
<organism evidence="4 5">
    <name type="scientific">Apophysomyces ossiformis</name>
    <dbReference type="NCBI Taxonomy" id="679940"/>
    <lineage>
        <taxon>Eukaryota</taxon>
        <taxon>Fungi</taxon>
        <taxon>Fungi incertae sedis</taxon>
        <taxon>Mucoromycota</taxon>
        <taxon>Mucoromycotina</taxon>
        <taxon>Mucoromycetes</taxon>
        <taxon>Mucorales</taxon>
        <taxon>Mucorineae</taxon>
        <taxon>Mucoraceae</taxon>
        <taxon>Apophysomyces</taxon>
    </lineage>
</organism>
<accession>A0A8H7ETI4</accession>
<feature type="region of interest" description="Disordered" evidence="2">
    <location>
        <begin position="533"/>
        <end position="553"/>
    </location>
</feature>
<dbReference type="EMBL" id="JABAYA010000011">
    <property type="protein sequence ID" value="KAF7731197.1"/>
    <property type="molecule type" value="Genomic_DNA"/>
</dbReference>
<evidence type="ECO:0000256" key="2">
    <source>
        <dbReference type="SAM" id="MobiDB-lite"/>
    </source>
</evidence>
<dbReference type="SMART" id="SM00147">
    <property type="entry name" value="RasGEF"/>
    <property type="match status" value="1"/>
</dbReference>
<evidence type="ECO:0000313" key="5">
    <source>
        <dbReference type="Proteomes" id="UP000605846"/>
    </source>
</evidence>
<dbReference type="InterPro" id="IPR023578">
    <property type="entry name" value="Ras_GEF_dom_sf"/>
</dbReference>
<keyword evidence="5" id="KW-1185">Reference proteome</keyword>
<protein>
    <recommendedName>
        <fullName evidence="3">Ras-GEF domain-containing protein</fullName>
    </recommendedName>
</protein>
<comment type="caution">
    <text evidence="4">The sequence shown here is derived from an EMBL/GenBank/DDBJ whole genome shotgun (WGS) entry which is preliminary data.</text>
</comment>
<dbReference type="GO" id="GO:0005886">
    <property type="term" value="C:plasma membrane"/>
    <property type="evidence" value="ECO:0007669"/>
    <property type="project" value="TreeGrafter"/>
</dbReference>
<dbReference type="GO" id="GO:0007265">
    <property type="term" value="P:Ras protein signal transduction"/>
    <property type="evidence" value="ECO:0007669"/>
    <property type="project" value="TreeGrafter"/>
</dbReference>
<evidence type="ECO:0000256" key="1">
    <source>
        <dbReference type="ARBA" id="ARBA00022658"/>
    </source>
</evidence>
<evidence type="ECO:0000313" key="4">
    <source>
        <dbReference type="EMBL" id="KAF7731197.1"/>
    </source>
</evidence>
<feature type="compositionally biased region" description="Acidic residues" evidence="2">
    <location>
        <begin position="427"/>
        <end position="436"/>
    </location>
</feature>
<gene>
    <name evidence="4" type="ORF">EC973_000612</name>
</gene>
<feature type="compositionally biased region" description="Polar residues" evidence="2">
    <location>
        <begin position="314"/>
        <end position="323"/>
    </location>
</feature>
<feature type="compositionally biased region" description="Polar residues" evidence="2">
    <location>
        <begin position="539"/>
        <end position="553"/>
    </location>
</feature>
<feature type="region of interest" description="Disordered" evidence="2">
    <location>
        <begin position="314"/>
        <end position="458"/>
    </location>
</feature>
<dbReference type="InterPro" id="IPR036964">
    <property type="entry name" value="RASGEF_cat_dom_sf"/>
</dbReference>
<dbReference type="InterPro" id="IPR001895">
    <property type="entry name" value="RASGEF_cat_dom"/>
</dbReference>
<feature type="domain" description="Ras-GEF" evidence="3">
    <location>
        <begin position="44"/>
        <end position="297"/>
    </location>
</feature>
<dbReference type="OrthoDB" id="2289399at2759"/>
<dbReference type="SUPFAM" id="SSF48366">
    <property type="entry name" value="Ras GEF"/>
    <property type="match status" value="1"/>
</dbReference>
<evidence type="ECO:0000259" key="3">
    <source>
        <dbReference type="SMART" id="SM00147"/>
    </source>
</evidence>
<feature type="compositionally biased region" description="Basic and acidic residues" evidence="2">
    <location>
        <begin position="329"/>
        <end position="374"/>
    </location>
</feature>
<proteinExistence type="predicted"/>
<dbReference type="PANTHER" id="PTHR23113">
    <property type="entry name" value="GUANINE NUCLEOTIDE EXCHANGE FACTOR"/>
    <property type="match status" value="1"/>
</dbReference>
<dbReference type="GO" id="GO:0005085">
    <property type="term" value="F:guanyl-nucleotide exchange factor activity"/>
    <property type="evidence" value="ECO:0007669"/>
    <property type="project" value="UniProtKB-KW"/>
</dbReference>
<dbReference type="AlphaFoldDB" id="A0A8H7ETI4"/>
<dbReference type="InterPro" id="IPR008937">
    <property type="entry name" value="Ras-like_GEF"/>
</dbReference>
<dbReference type="Proteomes" id="UP000605846">
    <property type="component" value="Unassembled WGS sequence"/>
</dbReference>
<sequence>MTDLPLIPLSPLVRTSTTTKDNDQLAELAHQMQTVQSASPSRWDVDILASQIVAVHRDLFERTDINNLQQSPMIDFHRYLVHSLAHQVMYWSHPEDLVSQMIRVAYLLLHGYRDFSGFSAVVKALKLPEVRRLKKVWQPCSTRTKQMCHELWKLISPDDNYQAYFDCLRRKIQVFGVNPGMVAIPWIEPHLNIIQPIHDIYGAADGVLAEPGMAKLVPILSLLSSCRSKPEMMGTTPPRRRSITIKPVQVDGGRPIMPPPDLSLVAGDPLVYHWLVSRPFLTREQLMKESTEIEPLRPDEELLVPDEFTELIPTSTENNTLDNNPPLKQHSEAEGLQEEHEQKQKAEAVIEPPDNHPDGDKTLAEEDPRQEKSEPQSPPVPRLSPLAPEFVPSMPFQYPDRQEPGDPPEEEWTGYPVHESCMSNEQIEGEEDDDDEVWRGYPCPGSSSLSESSEEWKGYHATREEAQWKDEMNLKIQEQEWQGYTLEALNEEELESSSVLAGEFSKPQQPRDPLESFKRVANANNHMAIGKAAARKMQGCNQPAASRSMPSFT</sequence>
<dbReference type="Pfam" id="PF00617">
    <property type="entry name" value="RasGEF"/>
    <property type="match status" value="1"/>
</dbReference>
<dbReference type="Gene3D" id="1.10.840.10">
    <property type="entry name" value="Ras guanine-nucleotide exchange factors catalytic domain"/>
    <property type="match status" value="1"/>
</dbReference>
<keyword evidence="1" id="KW-0344">Guanine-nucleotide releasing factor</keyword>
<dbReference type="PANTHER" id="PTHR23113:SF99">
    <property type="entry name" value="RASGEF DOMAIN-CONTAINING PROTEIN"/>
    <property type="match status" value="1"/>
</dbReference>